<proteinExistence type="inferred from homology"/>
<evidence type="ECO:0000313" key="11">
    <source>
        <dbReference type="Proteomes" id="UP000295472"/>
    </source>
</evidence>
<dbReference type="EMBL" id="SOEF01000019">
    <property type="protein sequence ID" value="TDX42945.1"/>
    <property type="molecule type" value="Genomic_DNA"/>
</dbReference>
<dbReference type="PIRSF" id="PIRSF000535">
    <property type="entry name" value="1PFK/6PFK/LacC"/>
    <property type="match status" value="1"/>
</dbReference>
<keyword evidence="3 7" id="KW-0547">Nucleotide-binding</keyword>
<dbReference type="PROSITE" id="PS00584">
    <property type="entry name" value="PFKB_KINASES_2"/>
    <property type="match status" value="1"/>
</dbReference>
<evidence type="ECO:0000313" key="10">
    <source>
        <dbReference type="EMBL" id="TDX42945.1"/>
    </source>
</evidence>
<evidence type="ECO:0000256" key="3">
    <source>
        <dbReference type="ARBA" id="ARBA00022741"/>
    </source>
</evidence>
<dbReference type="GO" id="GO:0005829">
    <property type="term" value="C:cytosol"/>
    <property type="evidence" value="ECO:0007669"/>
    <property type="project" value="TreeGrafter"/>
</dbReference>
<dbReference type="GO" id="GO:0009024">
    <property type="term" value="F:tagatose-6-phosphate kinase activity"/>
    <property type="evidence" value="ECO:0007669"/>
    <property type="project" value="UniProtKB-EC"/>
</dbReference>
<evidence type="ECO:0000256" key="1">
    <source>
        <dbReference type="ARBA" id="ARBA00005380"/>
    </source>
</evidence>
<comment type="caution">
    <text evidence="10">The sequence shown here is derived from an EMBL/GenBank/DDBJ whole genome shotgun (WGS) entry which is preliminary data.</text>
</comment>
<dbReference type="AlphaFoldDB" id="A0A4R8GCX1"/>
<dbReference type="PANTHER" id="PTHR46566:SF1">
    <property type="entry name" value="1-PHOSPHOFRUCTOKINASE"/>
    <property type="match status" value="1"/>
</dbReference>
<dbReference type="InterPro" id="IPR002173">
    <property type="entry name" value="Carboh/pur_kinase_PfkB_CS"/>
</dbReference>
<dbReference type="SUPFAM" id="SSF53613">
    <property type="entry name" value="Ribokinase-like"/>
    <property type="match status" value="1"/>
</dbReference>
<comment type="similarity">
    <text evidence="1">Belongs to the carbohydrate kinase pfkB family.</text>
</comment>
<keyword evidence="7" id="KW-0423">Lactose metabolism</keyword>
<dbReference type="InterPro" id="IPR011611">
    <property type="entry name" value="PfkB_dom"/>
</dbReference>
<keyword evidence="2 7" id="KW-0808">Transferase</keyword>
<dbReference type="GO" id="GO:2001059">
    <property type="term" value="P:D-tagatose 6-phosphate catabolic process"/>
    <property type="evidence" value="ECO:0007669"/>
    <property type="project" value="UniProtKB-UniPathway"/>
</dbReference>
<comment type="pathway">
    <text evidence="7">Carbohydrate metabolism; D-tagatose 6-phosphate degradation; D-glyceraldehyde 3-phosphate and glycerone phosphate from D-tagatose 6-phosphate: step 1/2.</text>
</comment>
<dbReference type="GO" id="GO:0044281">
    <property type="term" value="P:small molecule metabolic process"/>
    <property type="evidence" value="ECO:0007669"/>
    <property type="project" value="UniProtKB-ARBA"/>
</dbReference>
<dbReference type="GeneID" id="57013036"/>
<evidence type="ECO:0000259" key="9">
    <source>
        <dbReference type="Pfam" id="PF00294"/>
    </source>
</evidence>
<name>A0A4R8GCX1_9FIRM</name>
<keyword evidence="5 7" id="KW-0067">ATP-binding</keyword>
<dbReference type="EC" id="2.7.1.144" evidence="7"/>
<dbReference type="GO" id="GO:0016052">
    <property type="term" value="P:carbohydrate catabolic process"/>
    <property type="evidence" value="ECO:0007669"/>
    <property type="project" value="UniProtKB-ARBA"/>
</dbReference>
<comment type="function">
    <text evidence="8">Catalyzes the ATP-dependent phosphorylation of fructose-l-phosphate to fructose-l,6-bisphosphate.</text>
</comment>
<evidence type="ECO:0000256" key="8">
    <source>
        <dbReference type="RuleBase" id="RU369061"/>
    </source>
</evidence>
<organism evidence="10 11">
    <name type="scientific">Halanaerobium congolense</name>
    <dbReference type="NCBI Taxonomy" id="54121"/>
    <lineage>
        <taxon>Bacteria</taxon>
        <taxon>Bacillati</taxon>
        <taxon>Bacillota</taxon>
        <taxon>Clostridia</taxon>
        <taxon>Halanaerobiales</taxon>
        <taxon>Halanaerobiaceae</taxon>
        <taxon>Halanaerobium</taxon>
    </lineage>
</organism>
<evidence type="ECO:0000256" key="4">
    <source>
        <dbReference type="ARBA" id="ARBA00022777"/>
    </source>
</evidence>
<dbReference type="InterPro" id="IPR022463">
    <property type="entry name" value="1-PFruKinase"/>
</dbReference>
<dbReference type="CDD" id="cd01164">
    <property type="entry name" value="FruK_PfkB_like"/>
    <property type="match status" value="1"/>
</dbReference>
<dbReference type="InterPro" id="IPR029056">
    <property type="entry name" value="Ribokinase-like"/>
</dbReference>
<dbReference type="GO" id="GO:0005524">
    <property type="term" value="F:ATP binding"/>
    <property type="evidence" value="ECO:0007669"/>
    <property type="project" value="UniProtKB-UniRule"/>
</dbReference>
<evidence type="ECO:0000256" key="5">
    <source>
        <dbReference type="ARBA" id="ARBA00022840"/>
    </source>
</evidence>
<dbReference type="RefSeq" id="WP_089723369.1">
    <property type="nucleotide sequence ID" value="NZ_FNGB01000048.1"/>
</dbReference>
<evidence type="ECO:0000256" key="2">
    <source>
        <dbReference type="ARBA" id="ARBA00022679"/>
    </source>
</evidence>
<evidence type="ECO:0000256" key="7">
    <source>
        <dbReference type="PIRNR" id="PIRNR000535"/>
    </source>
</evidence>
<comment type="catalytic activity">
    <reaction evidence="7">
        <text>D-tagatofuranose 6-phosphate + ATP = D-tagatofuranose 1,6-bisphosphate + ADP + H(+)</text>
        <dbReference type="Rhea" id="RHEA:12420"/>
        <dbReference type="ChEBI" id="CHEBI:15378"/>
        <dbReference type="ChEBI" id="CHEBI:30616"/>
        <dbReference type="ChEBI" id="CHEBI:58694"/>
        <dbReference type="ChEBI" id="CHEBI:58695"/>
        <dbReference type="ChEBI" id="CHEBI:456216"/>
        <dbReference type="EC" id="2.7.1.144"/>
    </reaction>
</comment>
<dbReference type="GO" id="GO:0005988">
    <property type="term" value="P:lactose metabolic process"/>
    <property type="evidence" value="ECO:0007669"/>
    <property type="project" value="UniProtKB-KW"/>
</dbReference>
<dbReference type="UniPathway" id="UPA00704">
    <property type="reaction ID" value="UER00715"/>
</dbReference>
<feature type="domain" description="Carbohydrate kinase PfkB" evidence="9">
    <location>
        <begin position="15"/>
        <end position="289"/>
    </location>
</feature>
<dbReference type="NCBIfam" id="TIGR03828">
    <property type="entry name" value="pfkB"/>
    <property type="match status" value="1"/>
</dbReference>
<dbReference type="NCBIfam" id="TIGR03168">
    <property type="entry name" value="1-PFK"/>
    <property type="match status" value="1"/>
</dbReference>
<dbReference type="PANTHER" id="PTHR46566">
    <property type="entry name" value="1-PHOSPHOFRUCTOKINASE-RELATED"/>
    <property type="match status" value="1"/>
</dbReference>
<dbReference type="FunFam" id="3.40.1190.20:FF:000001">
    <property type="entry name" value="Phosphofructokinase"/>
    <property type="match status" value="1"/>
</dbReference>
<sequence>MIAAITLNTSVDRRYNIKEIKKNTVQRTGDYQATAGGKGINVSRVINLLNREVTALGFIGGFSGDFIFDELEKLEIDSDFTRIKGITRSCLNIIDQNNNSIEVLENGPQITTEEKEEFLNNYQKKINKFDVIAISGSLPSGLRTDFYQKIIKIAKGNNKKVILDTSGEALLQGAAGGPYIIKPNKSEIENIVGFNINSESNLLKAAQKLQSHGANNIALTLGKEGMYYITEKEIYKVEVPKIESVNVTGSGDSLTAGLAVALAEKMNIIEMLKFANACGVANAAEKKTGFVELNKVKKYIKKIRVIKVNK</sequence>
<reference evidence="10 11" key="1">
    <citation type="submission" date="2019-03" db="EMBL/GenBank/DDBJ databases">
        <title>Subsurface microbial communities from deep shales in Ohio and West Virginia, USA.</title>
        <authorList>
            <person name="Wrighton K."/>
        </authorList>
    </citation>
    <scope>NUCLEOTIDE SEQUENCE [LARGE SCALE GENOMIC DNA]</scope>
    <source>
        <strain evidence="10 11">DSMZ 11287</strain>
    </source>
</reference>
<dbReference type="Proteomes" id="UP000295472">
    <property type="component" value="Unassembled WGS sequence"/>
</dbReference>
<dbReference type="GO" id="GO:0008662">
    <property type="term" value="F:1-phosphofructokinase activity"/>
    <property type="evidence" value="ECO:0007669"/>
    <property type="project" value="UniProtKB-UniRule"/>
</dbReference>
<dbReference type="Pfam" id="PF00294">
    <property type="entry name" value="PfkB"/>
    <property type="match status" value="1"/>
</dbReference>
<protein>
    <recommendedName>
        <fullName evidence="7">Tagatose-6-phosphate kinase</fullName>
        <ecNumber evidence="7">2.7.1.144</ecNumber>
    </recommendedName>
</protein>
<comment type="catalytic activity">
    <reaction evidence="6 8">
        <text>beta-D-fructose 1-phosphate + ATP = beta-D-fructose 1,6-bisphosphate + ADP + H(+)</text>
        <dbReference type="Rhea" id="RHEA:14213"/>
        <dbReference type="ChEBI" id="CHEBI:15378"/>
        <dbReference type="ChEBI" id="CHEBI:30616"/>
        <dbReference type="ChEBI" id="CHEBI:32966"/>
        <dbReference type="ChEBI" id="CHEBI:138881"/>
        <dbReference type="ChEBI" id="CHEBI:456216"/>
        <dbReference type="EC" id="2.7.1.56"/>
    </reaction>
</comment>
<dbReference type="Gene3D" id="3.40.1190.20">
    <property type="match status" value="1"/>
</dbReference>
<evidence type="ECO:0000256" key="6">
    <source>
        <dbReference type="ARBA" id="ARBA00047745"/>
    </source>
</evidence>
<keyword evidence="4 8" id="KW-0418">Kinase</keyword>
<comment type="similarity">
    <text evidence="7">Belongs to the carbohydrate kinase PfkB family. LacC subfamily.</text>
</comment>
<gene>
    <name evidence="10" type="ORF">C7954_11956</name>
</gene>
<accession>A0A4R8GCX1</accession>
<dbReference type="InterPro" id="IPR017583">
    <property type="entry name" value="Tagatose/fructose_Pkinase"/>
</dbReference>